<keyword evidence="5 9" id="KW-0472">Membrane</keyword>
<sequence>MSDLPLLNSKEVLIIYGGVCCLLYVGTDGFHLEAPFVMIMPTLSLIMLTLILRMKKTTKLFTSLTFMVFALAVYLHSSHWNNNLQTICCLFTMAHILYILPFILSIRRLWFGCAAVITIYVGAFLYFCFVDLFLSIPVLILNLSFHFIILAISLITAGSIWYYGSEQENKQEDALLRFLGLLSFMALASLLILNRFGSRIDGFNYITTALFYIGQLLLFVANQQII</sequence>
<evidence type="ECO:0000256" key="3">
    <source>
        <dbReference type="ARBA" id="ARBA00022692"/>
    </source>
</evidence>
<comment type="catalytic activity">
    <reaction evidence="8">
        <text>a 1-O-(1Z-alkenyl)-sn-glycero-3-phosphocholine + H2O = a 2,3-saturated aldehyde + sn-glycerol 3-phosphocholine</text>
        <dbReference type="Rhea" id="RHEA:22544"/>
        <dbReference type="ChEBI" id="CHEBI:15377"/>
        <dbReference type="ChEBI" id="CHEBI:16870"/>
        <dbReference type="ChEBI" id="CHEBI:73359"/>
        <dbReference type="ChEBI" id="CHEBI:77287"/>
        <dbReference type="EC" id="3.3.2.2"/>
    </reaction>
</comment>
<reference evidence="10" key="1">
    <citation type="submission" date="2021-09" db="EMBL/GenBank/DDBJ databases">
        <authorList>
            <consortium name="Pathogen Informatics"/>
        </authorList>
    </citation>
    <scope>NUCLEOTIDE SEQUENCE</scope>
</reference>
<dbReference type="EMBL" id="CAKAEH010001770">
    <property type="protein sequence ID" value="CAG9539325.1"/>
    <property type="molecule type" value="Genomic_DNA"/>
</dbReference>
<organism evidence="10 11">
    <name type="scientific">Cercopithifilaria johnstoni</name>
    <dbReference type="NCBI Taxonomy" id="2874296"/>
    <lineage>
        <taxon>Eukaryota</taxon>
        <taxon>Metazoa</taxon>
        <taxon>Ecdysozoa</taxon>
        <taxon>Nematoda</taxon>
        <taxon>Chromadorea</taxon>
        <taxon>Rhabditida</taxon>
        <taxon>Spirurina</taxon>
        <taxon>Spiruromorpha</taxon>
        <taxon>Filarioidea</taxon>
        <taxon>Onchocercidae</taxon>
        <taxon>Cercopithifilaria</taxon>
    </lineage>
</organism>
<feature type="transmembrane region" description="Helical" evidence="9">
    <location>
        <begin position="12"/>
        <end position="30"/>
    </location>
</feature>
<feature type="transmembrane region" description="Helical" evidence="9">
    <location>
        <begin position="175"/>
        <end position="196"/>
    </location>
</feature>
<evidence type="ECO:0000313" key="10">
    <source>
        <dbReference type="EMBL" id="CAG9539325.1"/>
    </source>
</evidence>
<gene>
    <name evidence="10" type="ORF">CJOHNSTONI_LOCUS8933</name>
</gene>
<dbReference type="Proteomes" id="UP000746747">
    <property type="component" value="Unassembled WGS sequence"/>
</dbReference>
<name>A0A8J2Q6M1_9BILA</name>
<comment type="catalytic activity">
    <reaction evidence="7">
        <text>a 1-O-(1Z-alkenyl)-sn-glycero-3-phosphoethanolamine + H2O = a 2,3-saturated aldehyde + sn-glycero-3-phosphoethanolamine</text>
        <dbReference type="Rhea" id="RHEA:16905"/>
        <dbReference type="ChEBI" id="CHEBI:15377"/>
        <dbReference type="ChEBI" id="CHEBI:73359"/>
        <dbReference type="ChEBI" id="CHEBI:77288"/>
        <dbReference type="ChEBI" id="CHEBI:143890"/>
        <dbReference type="EC" id="3.3.2.2"/>
    </reaction>
</comment>
<feature type="transmembrane region" description="Helical" evidence="9">
    <location>
        <begin position="202"/>
        <end position="221"/>
    </location>
</feature>
<feature type="transmembrane region" description="Helical" evidence="9">
    <location>
        <begin position="83"/>
        <end position="104"/>
    </location>
</feature>
<feature type="transmembrane region" description="Helical" evidence="9">
    <location>
        <begin position="109"/>
        <end position="134"/>
    </location>
</feature>
<evidence type="ECO:0000256" key="8">
    <source>
        <dbReference type="ARBA" id="ARBA00049560"/>
    </source>
</evidence>
<comment type="subcellular location">
    <subcellularLocation>
        <location evidence="1">Membrane</location>
        <topology evidence="1">Multi-pass membrane protein</topology>
    </subcellularLocation>
</comment>
<feature type="transmembrane region" description="Helical" evidence="9">
    <location>
        <begin position="60"/>
        <end position="77"/>
    </location>
</feature>
<feature type="transmembrane region" description="Helical" evidence="9">
    <location>
        <begin position="36"/>
        <end position="53"/>
    </location>
</feature>
<evidence type="ECO:0000256" key="7">
    <source>
        <dbReference type="ARBA" id="ARBA00049458"/>
    </source>
</evidence>
<dbReference type="GO" id="GO:0016020">
    <property type="term" value="C:membrane"/>
    <property type="evidence" value="ECO:0007669"/>
    <property type="project" value="UniProtKB-SubCell"/>
</dbReference>
<comment type="similarity">
    <text evidence="2">Belongs to the TMEM86 family.</text>
</comment>
<dbReference type="GO" id="GO:0047408">
    <property type="term" value="F:alkenylglycerophosphocholine hydrolase activity"/>
    <property type="evidence" value="ECO:0007669"/>
    <property type="project" value="UniProtKB-EC"/>
</dbReference>
<evidence type="ECO:0000256" key="4">
    <source>
        <dbReference type="ARBA" id="ARBA00022989"/>
    </source>
</evidence>
<dbReference type="EC" id="3.3.2.2" evidence="6"/>
<keyword evidence="4 9" id="KW-1133">Transmembrane helix</keyword>
<dbReference type="InterPro" id="IPR012506">
    <property type="entry name" value="TMEM86B-like"/>
</dbReference>
<dbReference type="AlphaFoldDB" id="A0A8J2Q6M1"/>
<evidence type="ECO:0000256" key="2">
    <source>
        <dbReference type="ARBA" id="ARBA00007375"/>
    </source>
</evidence>
<accession>A0A8J2Q6M1</accession>
<comment type="caution">
    <text evidence="10">The sequence shown here is derived from an EMBL/GenBank/DDBJ whole genome shotgun (WGS) entry which is preliminary data.</text>
</comment>
<proteinExistence type="inferred from homology"/>
<evidence type="ECO:0000256" key="1">
    <source>
        <dbReference type="ARBA" id="ARBA00004141"/>
    </source>
</evidence>
<keyword evidence="11" id="KW-1185">Reference proteome</keyword>
<keyword evidence="3 9" id="KW-0812">Transmembrane</keyword>
<evidence type="ECO:0000256" key="9">
    <source>
        <dbReference type="SAM" id="Phobius"/>
    </source>
</evidence>
<dbReference type="Pfam" id="PF07947">
    <property type="entry name" value="YhhN"/>
    <property type="match status" value="1"/>
</dbReference>
<dbReference type="OrthoDB" id="5864807at2759"/>
<feature type="transmembrane region" description="Helical" evidence="9">
    <location>
        <begin position="140"/>
        <end position="163"/>
    </location>
</feature>
<evidence type="ECO:0000256" key="6">
    <source>
        <dbReference type="ARBA" id="ARBA00035673"/>
    </source>
</evidence>
<evidence type="ECO:0000313" key="11">
    <source>
        <dbReference type="Proteomes" id="UP000746747"/>
    </source>
</evidence>
<evidence type="ECO:0000256" key="5">
    <source>
        <dbReference type="ARBA" id="ARBA00023136"/>
    </source>
</evidence>
<protein>
    <recommendedName>
        <fullName evidence="6">lysoplasmalogenase</fullName>
        <ecNumber evidence="6">3.3.2.2</ecNumber>
    </recommendedName>
</protein>